<evidence type="ECO:0000313" key="3">
    <source>
        <dbReference type="Proteomes" id="UP000515806"/>
    </source>
</evidence>
<gene>
    <name evidence="2" type="ORF">H9L23_02340</name>
</gene>
<dbReference type="KEGG" id="proe:H9L23_02340"/>
<proteinExistence type="predicted"/>
<dbReference type="PROSITE" id="PS51257">
    <property type="entry name" value="PROKAR_LIPOPROTEIN"/>
    <property type="match status" value="1"/>
</dbReference>
<evidence type="ECO:0000313" key="2">
    <source>
        <dbReference type="EMBL" id="QNN42967.1"/>
    </source>
</evidence>
<feature type="region of interest" description="Disordered" evidence="1">
    <location>
        <begin position="244"/>
        <end position="276"/>
    </location>
</feature>
<dbReference type="AlphaFoldDB" id="A0A7G9QHZ2"/>
<sequence>MNSKLKITVVIIFLISACRKEPINHNISAEKPGQNVSLTLADAKEFISQINPDSAKVLTKIKIDWKLAQNDTTNDRNKWTVVLEGQPTYQGYKQGYRELVILKDNDSRKIGAKILEILPEAIYLQKTRKTSAADFTGRVFEYDLNYNLTGGRLYSNGKPIGLIKQFSQKDLIENKNQGLRDLNPFSGAQGKLMLLAVATCAWLQDYYIDAEGDFTVHSTKVCSTTYFDDSGGGGGYYDGVGSGSSSVTSGGGGGTSGTSSPPPPAPSNLPGEEKTPVNPMEMMECFASIPSPNAAFVVRVYVVEPQPGTSFNVGANSFGHVAISLTKTSGDKTVTQTVGFYPTGNGLDKLSSKSQIIDNGDIEYNIGATYYVTGENFQKVIDYVSNPPKNYHFTDYNCSAFVYGAGQAGGIPIPDPTTQIGLGGPGGAGFAKTPAGMASALRGQKVKNPNLDINEAGGRVPGSNGPCKIE</sequence>
<evidence type="ECO:0000256" key="1">
    <source>
        <dbReference type="SAM" id="MobiDB-lite"/>
    </source>
</evidence>
<dbReference type="EMBL" id="CP060723">
    <property type="protein sequence ID" value="QNN42967.1"/>
    <property type="molecule type" value="Genomic_DNA"/>
</dbReference>
<accession>A0A7G9QHZ2</accession>
<organism evidence="2 3">
    <name type="scientific">Pedobacter roseus</name>
    <dbReference type="NCBI Taxonomy" id="336820"/>
    <lineage>
        <taxon>Bacteria</taxon>
        <taxon>Pseudomonadati</taxon>
        <taxon>Bacteroidota</taxon>
        <taxon>Sphingobacteriia</taxon>
        <taxon>Sphingobacteriales</taxon>
        <taxon>Sphingobacteriaceae</taxon>
        <taxon>Pedobacter</taxon>
    </lineage>
</organism>
<protein>
    <submittedName>
        <fullName evidence="2">Uncharacterized protein</fullName>
    </submittedName>
</protein>
<dbReference type="RefSeq" id="WP_187593487.1">
    <property type="nucleotide sequence ID" value="NZ_CP060723.1"/>
</dbReference>
<keyword evidence="3" id="KW-1185">Reference proteome</keyword>
<name>A0A7G9QHZ2_9SPHI</name>
<reference evidence="2 3" key="1">
    <citation type="submission" date="2020-08" db="EMBL/GenBank/DDBJ databases">
        <title>Genome sequence of Pedobacter roseus KACC 11594T.</title>
        <authorList>
            <person name="Hyun D.-W."/>
            <person name="Bae J.-W."/>
        </authorList>
    </citation>
    <scope>NUCLEOTIDE SEQUENCE [LARGE SCALE GENOMIC DNA]</scope>
    <source>
        <strain evidence="2 3">KACC 11594</strain>
    </source>
</reference>
<dbReference type="Proteomes" id="UP000515806">
    <property type="component" value="Chromosome"/>
</dbReference>